<evidence type="ECO:0000259" key="3">
    <source>
        <dbReference type="PROSITE" id="PS51192"/>
    </source>
</evidence>
<dbReference type="EMBL" id="RBNH01000003">
    <property type="protein sequence ID" value="RKO26133.1"/>
    <property type="molecule type" value="Genomic_DNA"/>
</dbReference>
<comment type="caution">
    <text evidence="5">The sequence shown here is derived from an EMBL/GenBank/DDBJ whole genome shotgun (WGS) entry which is preliminary data.</text>
</comment>
<dbReference type="PANTHER" id="PTHR47957">
    <property type="entry name" value="ATP-DEPENDENT HELICASE HRQ1"/>
    <property type="match status" value="1"/>
</dbReference>
<dbReference type="GO" id="GO:0003676">
    <property type="term" value="F:nucleic acid binding"/>
    <property type="evidence" value="ECO:0007669"/>
    <property type="project" value="InterPro"/>
</dbReference>
<dbReference type="Pfam" id="PF00270">
    <property type="entry name" value="DEAD"/>
    <property type="match status" value="1"/>
</dbReference>
<dbReference type="PROSITE" id="PS51194">
    <property type="entry name" value="HELICASE_CTER"/>
    <property type="match status" value="1"/>
</dbReference>
<evidence type="ECO:0000313" key="6">
    <source>
        <dbReference type="Proteomes" id="UP000273159"/>
    </source>
</evidence>
<sequence length="2120" mass="231383">MAVLLPTHQVEDLQAGLIDYLSTTFALTDRDARNGLQGFLEDPLDGIFKGPFVRLRLPFEPAADGWRDSLDWYKGFAPYGHQALAFQRLTSKPEVSTGSTTVDSVFRRPEPTLVTTGTGSGKTESFLYPIIDHVLRAKAAGVTGMKALILYPMNALANDQAQRLASLLTENPELGGITAGIYTGQRTGQKHTKVSAAGLINTREIFRSEAPDILLTNYKMLDMLLLRSEDASIWEQSATSLQYVVLDEFHTYDGAQGTDVAMLLRRLGLALKSHWPDDISTIPHGPSEEDRARPLGRITPVATSATLGAKGESVPMLRFSKTVFGETFPDDAVVTESRLGIDAWCEAWDGDPVAEIARVAEGIEDTGKAIEAVLGAGADDPNAVVVEHLSRLLFGEQPVDLLGAVRRHPLTRAILGEASDAVALTDLAERVLGEFNSSGGPRRRATLAERHAEFVAHFLALLSHVRAVPEPNRDAISVETHLWVRELSRLDKSVDGEHHYRWGDDGSHTDRTLYLPALFCRHCGRSGWGAVLGPTGTDLENDDSKIRREQATGNPRFRALIHAPNEDALRTEKSEIADSLVWLDTVNRSILHEPPAEDTAEAHEGHIVPVLMLRGQDADDDSKREVCPACQTGDGIRFLGSAIATMLSVSISNLFGADGLDPGEKKALVFTDSVQDAAHRAGFVQARSHILTLRAAFRNALEAAAPDGGVATLKQLVDRAIADAATPVRKYQLIAPDYADRPQFRAYWDPEANAQEKRNATRNAEKRVLFDASLEFGLQSRLGRTLELTGSIVAETDAGSPHAMLAAARTALEAVPGTLGLEDQLTDHGTMLAWVRGVVERVRTQGGIRHQWLNDYMVEAGEKAQRWKVWGGRRRSEGMPAFPTGRSKPAFPRLGSGDSGYMDAIAQAQSWYTRWTVVCLNIPKADATFVAKALFGQLAGQGVLETVQAKDGATVFALPTDRILLQAPAGEDLGAGRHFLACSVCRSVTPGSSTVVDQLDGAPCLYVRCPGRLARQPEEENFYLKLYGAREPKRVVAKEHTSLLPDEDRVRAENEFKASVQTPQAPNVLVATPTLEMGIDIGDLSCVMLASLPTSVSSYLQRVGRAGRLTGNSLVLAYARGRGEHLPKLHDPLSVINGQVRPPATFLDAEEILQRQYLAHLVDRFARDASRPHPRKAAGALAGDGPGTFLGDLIGAAHSHAAEYVGEFLGQFGDLLAPASAARLQEWAAPRADGSSELAEHVVRAARLWADDCDELKARIDDIEKAMPELMVMAESNAATDEDKRAPKSAEATQRMLRGQLFALRDEYWISVLEKYGLLPNYTLLDDSVNLDIGVTWQEVETQDYVTETISLQRGAAIAINELAPGATFYSRGLEVKIDAVDLGPQQSHIQRWQACPECGWIHTDLDGAGPVKSCARCHLSAIADVSQQFDVVVMKNVSAEVRRDEVAIGDRSDQRVKERFNTVLAADIDPEHVTEEWFLDDFEFGAKYANRIQLRWLNLGRASANAAPRIIAGNESKAPLFRVCSYCGKLDSAGRANNPDEHRFWCKYRKSGDEHVAEVALARVLATQGVALRLPSGRVMGDDFALPSLTAALLLGLREVIGGSPDHIAAVPINEPADGGTTVSLLLHDKVPGGTGYLAEFAKPEKVWNLMRAAWDVVRNCDCRDEERLACHRCLLPFASPWNVDKVARVTAERLLRSILAGHDGVPADGDPTFEGWTVTKVPPPAPALESHLEVKFRKALVDRLSAVGANVKITPGLRADKVEFRLPGAKHIWWLEPQVDIHGTRPDFVLSTADPNIPKMAIYTDGYVFHASPEYNRVSDDAAKREALRAAGVVPWAITWEDIDAFSGDGQSMPPWFTDKAASIVQNGATPLQPALLGAVKCDPMSQLWQWIREPNSDAWADLSDAIPLLMLGKCTTFKGSVVDLPDFVQATLDDPEAAPDLGVGRAWMYAEGPLRCAANLTSPLMVSADVVLVLDGRDEAAAQPGYKNVWREWLRLSNLLGFRRTAPAIGAVTLAMPSVPVIVEPGVLGKHLRPEWQDLLDMATPAERKLLEVLAEVNELPLPELGYELDDGTPLDIAWPEHKLAVTLNNVGEREGWTFIPADAEQIQEALKMKEND</sequence>
<dbReference type="SMART" id="SM00490">
    <property type="entry name" value="HELICc"/>
    <property type="match status" value="1"/>
</dbReference>
<proteinExistence type="predicted"/>
<evidence type="ECO:0000259" key="4">
    <source>
        <dbReference type="PROSITE" id="PS51194"/>
    </source>
</evidence>
<organism evidence="5 6">
    <name type="scientific">Pseudarthrobacter phenanthrenivorans</name>
    <name type="common">Arthrobacter phenanthrenivorans</name>
    <dbReference type="NCBI Taxonomy" id="361575"/>
    <lineage>
        <taxon>Bacteria</taxon>
        <taxon>Bacillati</taxon>
        <taxon>Actinomycetota</taxon>
        <taxon>Actinomycetes</taxon>
        <taxon>Micrococcales</taxon>
        <taxon>Micrococcaceae</taxon>
        <taxon>Pseudarthrobacter</taxon>
    </lineage>
</organism>
<accession>A0A3B0FTH8</accession>
<dbReference type="InterPro" id="IPR001650">
    <property type="entry name" value="Helicase_C-like"/>
</dbReference>
<dbReference type="GO" id="GO:0006289">
    <property type="term" value="P:nucleotide-excision repair"/>
    <property type="evidence" value="ECO:0007669"/>
    <property type="project" value="TreeGrafter"/>
</dbReference>
<reference evidence="6" key="2">
    <citation type="submission" date="2018-10" db="EMBL/GenBank/DDBJ databases">
        <authorList>
            <person name="Wang Y."/>
            <person name="Wang J."/>
            <person name="Yang X."/>
            <person name="Wang Z."/>
            <person name="Huang Y."/>
        </authorList>
    </citation>
    <scope>NUCLEOTIDE SEQUENCE [LARGE SCALE GENOMIC DNA]</scope>
    <source>
        <strain evidence="6">J015</strain>
    </source>
</reference>
<evidence type="ECO:0000256" key="1">
    <source>
        <dbReference type="ARBA" id="ARBA00022741"/>
    </source>
</evidence>
<dbReference type="PANTHER" id="PTHR47957:SF3">
    <property type="entry name" value="ATP-DEPENDENT HELICASE HRQ1"/>
    <property type="match status" value="1"/>
</dbReference>
<dbReference type="Gene3D" id="3.40.50.300">
    <property type="entry name" value="P-loop containing nucleotide triphosphate hydrolases"/>
    <property type="match status" value="2"/>
</dbReference>
<keyword evidence="1" id="KW-0547">Nucleotide-binding</keyword>
<dbReference type="Pfam" id="PF09369">
    <property type="entry name" value="MZB"/>
    <property type="match status" value="1"/>
</dbReference>
<gene>
    <name evidence="5" type="ORF">D7Z96_05165</name>
</gene>
<feature type="domain" description="Helicase ATP-binding" evidence="3">
    <location>
        <begin position="103"/>
        <end position="325"/>
    </location>
</feature>
<keyword evidence="2" id="KW-0067">ATP-binding</keyword>
<dbReference type="Pfam" id="PF00271">
    <property type="entry name" value="Helicase_C"/>
    <property type="match status" value="1"/>
</dbReference>
<name>A0A3B0FTH8_PSEPS</name>
<dbReference type="Proteomes" id="UP000273159">
    <property type="component" value="Unassembled WGS sequence"/>
</dbReference>
<keyword evidence="5" id="KW-0347">Helicase</keyword>
<evidence type="ECO:0000313" key="5">
    <source>
        <dbReference type="EMBL" id="RKO26133.1"/>
    </source>
</evidence>
<dbReference type="InterPro" id="IPR027417">
    <property type="entry name" value="P-loop_NTPase"/>
</dbReference>
<keyword evidence="5" id="KW-0378">Hydrolase</keyword>
<evidence type="ECO:0000256" key="2">
    <source>
        <dbReference type="ARBA" id="ARBA00022840"/>
    </source>
</evidence>
<dbReference type="GO" id="GO:0036297">
    <property type="term" value="P:interstrand cross-link repair"/>
    <property type="evidence" value="ECO:0007669"/>
    <property type="project" value="TreeGrafter"/>
</dbReference>
<protein>
    <submittedName>
        <fullName evidence="5">DEAD/DEAH box helicase</fullName>
    </submittedName>
</protein>
<dbReference type="InterPro" id="IPR018973">
    <property type="entry name" value="MZB"/>
</dbReference>
<dbReference type="SUPFAM" id="SSF52540">
    <property type="entry name" value="P-loop containing nucleoside triphosphate hydrolases"/>
    <property type="match status" value="2"/>
</dbReference>
<dbReference type="InterPro" id="IPR011545">
    <property type="entry name" value="DEAD/DEAH_box_helicase_dom"/>
</dbReference>
<dbReference type="PROSITE" id="PS51192">
    <property type="entry name" value="HELICASE_ATP_BIND_1"/>
    <property type="match status" value="1"/>
</dbReference>
<dbReference type="GO" id="GO:0043138">
    <property type="term" value="F:3'-5' DNA helicase activity"/>
    <property type="evidence" value="ECO:0007669"/>
    <property type="project" value="TreeGrafter"/>
</dbReference>
<dbReference type="InterPro" id="IPR014001">
    <property type="entry name" value="Helicase_ATP-bd"/>
</dbReference>
<dbReference type="GO" id="GO:0005524">
    <property type="term" value="F:ATP binding"/>
    <property type="evidence" value="ECO:0007669"/>
    <property type="project" value="UniProtKB-KW"/>
</dbReference>
<dbReference type="SMART" id="SM00487">
    <property type="entry name" value="DEXDc"/>
    <property type="match status" value="1"/>
</dbReference>
<feature type="domain" description="Helicase C-terminal" evidence="4">
    <location>
        <begin position="995"/>
        <end position="1153"/>
    </location>
</feature>
<reference evidence="5 6" key="1">
    <citation type="submission" date="2018-10" db="EMBL/GenBank/DDBJ databases">
        <title>Genome-guide identification and characterization of bacteria that degrade polycyclic aromatic hydrocarbons and resist hexavalent chromium simultaneously.</title>
        <authorList>
            <person name="Feng H."/>
        </authorList>
    </citation>
    <scope>NUCLEOTIDE SEQUENCE [LARGE SCALE GENOMIC DNA]</scope>
    <source>
        <strain evidence="5 6">J015</strain>
    </source>
</reference>